<keyword evidence="3" id="KW-1185">Reference proteome</keyword>
<proteinExistence type="predicted"/>
<organism evidence="2 3">
    <name type="scientific">Pleurodeles waltl</name>
    <name type="common">Iberian ribbed newt</name>
    <dbReference type="NCBI Taxonomy" id="8319"/>
    <lineage>
        <taxon>Eukaryota</taxon>
        <taxon>Metazoa</taxon>
        <taxon>Chordata</taxon>
        <taxon>Craniata</taxon>
        <taxon>Vertebrata</taxon>
        <taxon>Euteleostomi</taxon>
        <taxon>Amphibia</taxon>
        <taxon>Batrachia</taxon>
        <taxon>Caudata</taxon>
        <taxon>Salamandroidea</taxon>
        <taxon>Salamandridae</taxon>
        <taxon>Pleurodelinae</taxon>
        <taxon>Pleurodeles</taxon>
    </lineage>
</organism>
<dbReference type="EMBL" id="JANPWB010000001">
    <property type="protein sequence ID" value="KAJ1216189.1"/>
    <property type="molecule type" value="Genomic_DNA"/>
</dbReference>
<evidence type="ECO:0000313" key="3">
    <source>
        <dbReference type="Proteomes" id="UP001066276"/>
    </source>
</evidence>
<evidence type="ECO:0000313" key="2">
    <source>
        <dbReference type="EMBL" id="KAJ1216189.1"/>
    </source>
</evidence>
<feature type="compositionally biased region" description="Acidic residues" evidence="1">
    <location>
        <begin position="321"/>
        <end position="332"/>
    </location>
</feature>
<feature type="compositionally biased region" description="Low complexity" evidence="1">
    <location>
        <begin position="57"/>
        <end position="66"/>
    </location>
</feature>
<feature type="region of interest" description="Disordered" evidence="1">
    <location>
        <begin position="57"/>
        <end position="105"/>
    </location>
</feature>
<dbReference type="AlphaFoldDB" id="A0AAV7WWA9"/>
<feature type="compositionally biased region" description="Basic and acidic residues" evidence="1">
    <location>
        <begin position="80"/>
        <end position="97"/>
    </location>
</feature>
<dbReference type="Proteomes" id="UP001066276">
    <property type="component" value="Chromosome 1_1"/>
</dbReference>
<gene>
    <name evidence="2" type="ORF">NDU88_003795</name>
</gene>
<sequence>MESEAKVLEAFALLRQAGRLDLLKEGALAPTRPACRASAGVGAAVDTSSPPCVAASGKVRGASRGAGAKGGPGAGIGRVYRRERVGESPRVSREPGRAGRRPSCIPARKWRAGPCVAAGQQALVEGQVRALEPSAGKRGKGKASGVRQERLGGSSQSKLKPSAAGATAASVALSGTVALPSGGSGKGGHSGGVDIGSWDLGSSPGGGGQSGIPQKQEAEGDPKIPLSIKWPTMLQWSSDEEGGDLGGAMCMVGGGSTSVSSGGAPGMSLGDGIPEGEVGGVDDGLHEEGLEGEEGFGVGGKWDISSSPGTPDLSWQGPLDYGDEDPGEQDAA</sequence>
<feature type="region of interest" description="Disordered" evidence="1">
    <location>
        <begin position="181"/>
        <end position="222"/>
    </location>
</feature>
<comment type="caution">
    <text evidence="2">The sequence shown here is derived from an EMBL/GenBank/DDBJ whole genome shotgun (WGS) entry which is preliminary data.</text>
</comment>
<feature type="region of interest" description="Disordered" evidence="1">
    <location>
        <begin position="283"/>
        <end position="332"/>
    </location>
</feature>
<reference evidence="2" key="1">
    <citation type="journal article" date="2022" name="bioRxiv">
        <title>Sequencing and chromosome-scale assembly of the giantPleurodeles waltlgenome.</title>
        <authorList>
            <person name="Brown T."/>
            <person name="Elewa A."/>
            <person name="Iarovenko S."/>
            <person name="Subramanian E."/>
            <person name="Araus A.J."/>
            <person name="Petzold A."/>
            <person name="Susuki M."/>
            <person name="Suzuki K.-i.T."/>
            <person name="Hayashi T."/>
            <person name="Toyoda A."/>
            <person name="Oliveira C."/>
            <person name="Osipova E."/>
            <person name="Leigh N.D."/>
            <person name="Simon A."/>
            <person name="Yun M.H."/>
        </authorList>
    </citation>
    <scope>NUCLEOTIDE SEQUENCE</scope>
    <source>
        <strain evidence="2">20211129_DDA</strain>
        <tissue evidence="2">Liver</tissue>
    </source>
</reference>
<name>A0AAV7WWA9_PLEWA</name>
<feature type="compositionally biased region" description="Gly residues" evidence="1">
    <location>
        <begin position="182"/>
        <end position="194"/>
    </location>
</feature>
<protein>
    <submittedName>
        <fullName evidence="2">Uncharacterized protein</fullName>
    </submittedName>
</protein>
<accession>A0AAV7WWA9</accession>
<evidence type="ECO:0000256" key="1">
    <source>
        <dbReference type="SAM" id="MobiDB-lite"/>
    </source>
</evidence>
<feature type="compositionally biased region" description="Gly residues" evidence="1">
    <location>
        <begin position="67"/>
        <end position="76"/>
    </location>
</feature>
<feature type="region of interest" description="Disordered" evidence="1">
    <location>
        <begin position="130"/>
        <end position="162"/>
    </location>
</feature>